<keyword evidence="3" id="KW-0813">Transport</keyword>
<protein>
    <submittedName>
        <fullName evidence="9">Endospore germination permease</fullName>
    </submittedName>
</protein>
<evidence type="ECO:0000313" key="9">
    <source>
        <dbReference type="EMBL" id="MEQ4483395.1"/>
    </source>
</evidence>
<comment type="similarity">
    <text evidence="2">Belongs to the amino acid-polyamine-organocation (APC) superfamily. Spore germination protein (SGP) (TC 2.A.3.9) family.</text>
</comment>
<name>A0ABV1KTG0_9BACL</name>
<keyword evidence="7 8" id="KW-0472">Membrane</keyword>
<feature type="transmembrane region" description="Helical" evidence="8">
    <location>
        <begin position="335"/>
        <end position="358"/>
    </location>
</feature>
<keyword evidence="4" id="KW-0309">Germination</keyword>
<feature type="transmembrane region" description="Helical" evidence="8">
    <location>
        <begin position="184"/>
        <end position="205"/>
    </location>
</feature>
<evidence type="ECO:0000256" key="7">
    <source>
        <dbReference type="ARBA" id="ARBA00023136"/>
    </source>
</evidence>
<dbReference type="Proteomes" id="UP001493487">
    <property type="component" value="Unassembled WGS sequence"/>
</dbReference>
<keyword evidence="5 8" id="KW-0812">Transmembrane</keyword>
<feature type="transmembrane region" description="Helical" evidence="8">
    <location>
        <begin position="147"/>
        <end position="164"/>
    </location>
</feature>
<evidence type="ECO:0000256" key="5">
    <source>
        <dbReference type="ARBA" id="ARBA00022692"/>
    </source>
</evidence>
<comment type="caution">
    <text evidence="9">The sequence shown here is derived from an EMBL/GenBank/DDBJ whole genome shotgun (WGS) entry which is preliminary data.</text>
</comment>
<dbReference type="Pfam" id="PF03845">
    <property type="entry name" value="Spore_permease"/>
    <property type="match status" value="1"/>
</dbReference>
<evidence type="ECO:0000256" key="4">
    <source>
        <dbReference type="ARBA" id="ARBA00022544"/>
    </source>
</evidence>
<keyword evidence="6 8" id="KW-1133">Transmembrane helix</keyword>
<dbReference type="EMBL" id="JASKHM010000007">
    <property type="protein sequence ID" value="MEQ4483395.1"/>
    <property type="molecule type" value="Genomic_DNA"/>
</dbReference>
<sequence length="368" mass="40683">MLDNGKINSRQAGFLMFSFLMGSAILMIPSTVTSLAKQDGWLSVLIATVFGLGIVLIYTTLGLRFPKQSIIQYSEMILGKWIGKIVGLLYIWFPFHLGTLVIRNSSDYVASTALPDTPMIVISGLFLAVIAYGIRGGIETLGRVNEIILPFREPIVLLIVVLLLKDMKLGKLAPLLGDGVLPVLKGSFPVTSFPLGETVLFTMLLPNISNIRKLKKAYMFAIVLGGIFLTLSVISTLLVLGPSITSRLNFPVQSIIKVIDIADFVTNVDSFGMLLWISSNFVKIAVCYYCTAVGIAQWFRLSDYRQMVTPVGILMLIFSMTVYENNIEQSTFAATIWPFYAMPFEVLIPLFMLLVSIIRKLDGRGRGK</sequence>
<evidence type="ECO:0000313" key="10">
    <source>
        <dbReference type="Proteomes" id="UP001493487"/>
    </source>
</evidence>
<evidence type="ECO:0000256" key="6">
    <source>
        <dbReference type="ARBA" id="ARBA00022989"/>
    </source>
</evidence>
<feature type="transmembrane region" description="Helical" evidence="8">
    <location>
        <begin position="217"/>
        <end position="240"/>
    </location>
</feature>
<proteinExistence type="inferred from homology"/>
<feature type="transmembrane region" description="Helical" evidence="8">
    <location>
        <begin position="117"/>
        <end position="135"/>
    </location>
</feature>
<dbReference type="Gene3D" id="1.20.1740.10">
    <property type="entry name" value="Amino acid/polyamine transporter I"/>
    <property type="match status" value="1"/>
</dbReference>
<dbReference type="InterPro" id="IPR004761">
    <property type="entry name" value="Spore_GerAB"/>
</dbReference>
<dbReference type="PANTHER" id="PTHR34975">
    <property type="entry name" value="SPORE GERMINATION PROTEIN A2"/>
    <property type="match status" value="1"/>
</dbReference>
<dbReference type="RefSeq" id="WP_232185870.1">
    <property type="nucleotide sequence ID" value="NZ_JAIOAP010000006.1"/>
</dbReference>
<feature type="transmembrane region" description="Helical" evidence="8">
    <location>
        <begin position="273"/>
        <end position="295"/>
    </location>
</feature>
<evidence type="ECO:0000256" key="8">
    <source>
        <dbReference type="SAM" id="Phobius"/>
    </source>
</evidence>
<feature type="transmembrane region" description="Helical" evidence="8">
    <location>
        <begin position="12"/>
        <end position="29"/>
    </location>
</feature>
<feature type="transmembrane region" description="Helical" evidence="8">
    <location>
        <begin position="307"/>
        <end position="323"/>
    </location>
</feature>
<reference evidence="9 10" key="1">
    <citation type="journal article" date="2023" name="Genome Announc.">
        <title>Pan-Genome Analyses of the Genus Cohnella and Proposal of the Novel Species Cohnella silvisoli sp. nov., Isolated from Forest Soil.</title>
        <authorList>
            <person name="Wang C."/>
            <person name="Mao L."/>
            <person name="Bao G."/>
            <person name="Zhu H."/>
        </authorList>
    </citation>
    <scope>NUCLEOTIDE SEQUENCE [LARGE SCALE GENOMIC DNA]</scope>
    <source>
        <strain evidence="9 10">NL03-T5-1</strain>
    </source>
</reference>
<evidence type="ECO:0000256" key="1">
    <source>
        <dbReference type="ARBA" id="ARBA00004141"/>
    </source>
</evidence>
<feature type="transmembrane region" description="Helical" evidence="8">
    <location>
        <begin position="41"/>
        <end position="61"/>
    </location>
</feature>
<accession>A0ABV1KTG0</accession>
<organism evidence="9 10">
    <name type="scientific">Cohnella silvisoli</name>
    <dbReference type="NCBI Taxonomy" id="2873699"/>
    <lineage>
        <taxon>Bacteria</taxon>
        <taxon>Bacillati</taxon>
        <taxon>Bacillota</taxon>
        <taxon>Bacilli</taxon>
        <taxon>Bacillales</taxon>
        <taxon>Paenibacillaceae</taxon>
        <taxon>Cohnella</taxon>
    </lineage>
</organism>
<comment type="subcellular location">
    <subcellularLocation>
        <location evidence="1">Membrane</location>
        <topology evidence="1">Multi-pass membrane protein</topology>
    </subcellularLocation>
</comment>
<evidence type="ECO:0000256" key="3">
    <source>
        <dbReference type="ARBA" id="ARBA00022448"/>
    </source>
</evidence>
<evidence type="ECO:0000256" key="2">
    <source>
        <dbReference type="ARBA" id="ARBA00007998"/>
    </source>
</evidence>
<dbReference type="PANTHER" id="PTHR34975:SF2">
    <property type="entry name" value="SPORE GERMINATION PROTEIN A2"/>
    <property type="match status" value="1"/>
</dbReference>
<gene>
    <name evidence="9" type="ORF">QJS35_13435</name>
</gene>
<dbReference type="NCBIfam" id="TIGR00912">
    <property type="entry name" value="2A0309"/>
    <property type="match status" value="1"/>
</dbReference>
<keyword evidence="10" id="KW-1185">Reference proteome</keyword>
<feature type="transmembrane region" description="Helical" evidence="8">
    <location>
        <begin position="81"/>
        <end position="102"/>
    </location>
</feature>